<dbReference type="Pfam" id="PF07687">
    <property type="entry name" value="M20_dimer"/>
    <property type="match status" value="1"/>
</dbReference>
<dbReference type="SUPFAM" id="SSF53187">
    <property type="entry name" value="Zn-dependent exopeptidases"/>
    <property type="match status" value="1"/>
</dbReference>
<dbReference type="Gene3D" id="3.40.630.10">
    <property type="entry name" value="Zn peptidases"/>
    <property type="match status" value="2"/>
</dbReference>
<name>A0A6J7CXV6_9ZZZZ</name>
<proteinExistence type="predicted"/>
<feature type="domain" description="Peptidase M20 dimerisation" evidence="3">
    <location>
        <begin position="194"/>
        <end position="312"/>
    </location>
</feature>
<evidence type="ECO:0000313" key="4">
    <source>
        <dbReference type="EMBL" id="CAB4861444.1"/>
    </source>
</evidence>
<accession>A0A6J7CXV6</accession>
<evidence type="ECO:0000256" key="2">
    <source>
        <dbReference type="ARBA" id="ARBA00022801"/>
    </source>
</evidence>
<protein>
    <submittedName>
        <fullName evidence="4">Unannotated protein</fullName>
    </submittedName>
</protein>
<dbReference type="AlphaFoldDB" id="A0A6J7CXV6"/>
<gene>
    <name evidence="4" type="ORF">UFOPK3364_00268</name>
</gene>
<reference evidence="4" key="1">
    <citation type="submission" date="2020-05" db="EMBL/GenBank/DDBJ databases">
        <authorList>
            <person name="Chiriac C."/>
            <person name="Salcher M."/>
            <person name="Ghai R."/>
            <person name="Kavagutti S V."/>
        </authorList>
    </citation>
    <scope>NUCLEOTIDE SEQUENCE</scope>
</reference>
<evidence type="ECO:0000259" key="3">
    <source>
        <dbReference type="Pfam" id="PF07687"/>
    </source>
</evidence>
<dbReference type="InterPro" id="IPR002933">
    <property type="entry name" value="Peptidase_M20"/>
</dbReference>
<keyword evidence="2" id="KW-0378">Hydrolase</keyword>
<organism evidence="4">
    <name type="scientific">freshwater metagenome</name>
    <dbReference type="NCBI Taxonomy" id="449393"/>
    <lineage>
        <taxon>unclassified sequences</taxon>
        <taxon>metagenomes</taxon>
        <taxon>ecological metagenomes</taxon>
    </lineage>
</organism>
<dbReference type="PANTHER" id="PTHR43808">
    <property type="entry name" value="ACETYLORNITHINE DEACETYLASE"/>
    <property type="match status" value="1"/>
</dbReference>
<dbReference type="SUPFAM" id="SSF55031">
    <property type="entry name" value="Bacterial exopeptidase dimerisation domain"/>
    <property type="match status" value="1"/>
</dbReference>
<dbReference type="EMBL" id="CAFBLO010000014">
    <property type="protein sequence ID" value="CAB4861444.1"/>
    <property type="molecule type" value="Genomic_DNA"/>
</dbReference>
<evidence type="ECO:0000256" key="1">
    <source>
        <dbReference type="ARBA" id="ARBA00022723"/>
    </source>
</evidence>
<dbReference type="GO" id="GO:0046872">
    <property type="term" value="F:metal ion binding"/>
    <property type="evidence" value="ECO:0007669"/>
    <property type="project" value="UniProtKB-KW"/>
</dbReference>
<keyword evidence="1" id="KW-0479">Metal-binding</keyword>
<sequence>MSGNGPRTEFAELVRAEIESRREDIVSLARAVVTAPSVNPPGDTRLVAERVMAFFTRCGIVASEYRADDTMPSVLATIDSGRPGKHLLFNAHLDTMPAGDENLWSVPPHELTRRDGRLYGLGMGNMKGAVVAMAHALDILQANRDQWSGTITFAAVSDEVVFGPNGAEALINDKGITGDALICGEGPGFKRLSNGEKGVLWVQVDVSAEPGHSSAVQRGQSASAQIAMVIGLIDGMTGWSGKETFTDFIQRRQVEPIEAPERETFLTANIGTVRSGTFVGQIATGASIEIDFRIPPGLSIAQVLESVTNELRGAGIVAHVTVLKGWEPNVTEREAEIVESWRSASEKLGIDFPEFAIRLPASDASRWRRLGVPAICYGPQPLYSSGIDDYAEEQELLNCTALYVLTACEYLSSSSLESQ</sequence>
<dbReference type="InterPro" id="IPR036264">
    <property type="entry name" value="Bact_exopeptidase_dim_dom"/>
</dbReference>
<dbReference type="Pfam" id="PF01546">
    <property type="entry name" value="Peptidase_M20"/>
    <property type="match status" value="1"/>
</dbReference>
<dbReference type="InterPro" id="IPR011650">
    <property type="entry name" value="Peptidase_M20_dimer"/>
</dbReference>
<dbReference type="GO" id="GO:0016787">
    <property type="term" value="F:hydrolase activity"/>
    <property type="evidence" value="ECO:0007669"/>
    <property type="project" value="UniProtKB-KW"/>
</dbReference>
<dbReference type="InterPro" id="IPR050072">
    <property type="entry name" value="Peptidase_M20A"/>
</dbReference>